<accession>A0A1J5QE34</accession>
<proteinExistence type="predicted"/>
<dbReference type="AlphaFoldDB" id="A0A1J5QE34"/>
<comment type="caution">
    <text evidence="1">The sequence shown here is derived from an EMBL/GenBank/DDBJ whole genome shotgun (WGS) entry which is preliminary data.</text>
</comment>
<reference evidence="1" key="1">
    <citation type="submission" date="2016-10" db="EMBL/GenBank/DDBJ databases">
        <title>Sequence of Gallionella enrichment culture.</title>
        <authorList>
            <person name="Poehlein A."/>
            <person name="Muehling M."/>
            <person name="Daniel R."/>
        </authorList>
    </citation>
    <scope>NUCLEOTIDE SEQUENCE</scope>
</reference>
<dbReference type="EMBL" id="MLJW01000921">
    <property type="protein sequence ID" value="OIQ81474.1"/>
    <property type="molecule type" value="Genomic_DNA"/>
</dbReference>
<sequence>MQLGGVEQRRVDVAGAQRQRQLGAAEHHAFSAARDLTRDDLAQQLARARRDDAAAQLVENHPVHRVAVIGFGHDALDAAPRQALDVERLLHRVARAQQRDAATAGALDRVGGRVDDVQQRQRYRGGDRVGNTVHRVGADQHAIGSAALQAPRAVGQLFAQPVPVAGALALHDVFEIDAEQQQPRRVQAAEPLGDRAVDDAVVQRGRFPAHAPDQSDGLHRVDSSLVDAEILFSVAVLLRIVSNVI</sequence>
<organism evidence="1">
    <name type="scientific">mine drainage metagenome</name>
    <dbReference type="NCBI Taxonomy" id="410659"/>
    <lineage>
        <taxon>unclassified sequences</taxon>
        <taxon>metagenomes</taxon>
        <taxon>ecological metagenomes</taxon>
    </lineage>
</organism>
<protein>
    <submittedName>
        <fullName evidence="1">Uncharacterized protein</fullName>
    </submittedName>
</protein>
<name>A0A1J5QE34_9ZZZZ</name>
<evidence type="ECO:0000313" key="1">
    <source>
        <dbReference type="EMBL" id="OIQ81474.1"/>
    </source>
</evidence>
<gene>
    <name evidence="1" type="ORF">GALL_367660</name>
</gene>